<feature type="region of interest" description="Disordered" evidence="6">
    <location>
        <begin position="266"/>
        <end position="300"/>
    </location>
</feature>
<comment type="similarity">
    <text evidence="1 5">Belongs to the NOP53 family.</text>
</comment>
<sequence>MPKASRNHVKSTRRAEEAPVHTSSKTSQKSRKGPKAWRKNINLDTVEQRIEQLREAKRAGWIVAEQSDAALFSVDVKGDNSIKRRERLAKPLKTDEILAQRSAIAPVGNLAHKTSKLGDGIVHKKKKGPLPPSELARLKKIAMRSGEAKAGATAAASVKTQTADQVYNVWDAQQEEATSEWVAPIRAKKAPVTLRMAPTTLMADGSAVSAIETPDPGQSYNPPIEAWTALLERKAKIELERQQANEKASIKSRAAQAVDERFLPLQETAEDSEGESVAEEARSVPTRAQPKTTAQRNKEARRLRQLEVEAAIRLRKAERKAIASLDALARDAETAAADKAALLQHKQIVEGQLRKRKFGRHAMPAAQVDVQLSDELAESLRTLKPASNNFTDRYQSMLKRGLVEARVPFSRSRKFELLKHEKFSHKWNNLGF</sequence>
<dbReference type="GO" id="GO:0006364">
    <property type="term" value="P:rRNA processing"/>
    <property type="evidence" value="ECO:0007669"/>
    <property type="project" value="TreeGrafter"/>
</dbReference>
<evidence type="ECO:0000256" key="2">
    <source>
        <dbReference type="ARBA" id="ARBA00018339"/>
    </source>
</evidence>
<dbReference type="PANTHER" id="PTHR14211:SF7">
    <property type="entry name" value="RIBOSOME BIOGENESIS PROTEIN NOP53"/>
    <property type="match status" value="1"/>
</dbReference>
<accession>A0A1Y2F2M2</accession>
<feature type="compositionally biased region" description="Basic residues" evidence="6">
    <location>
        <begin position="1"/>
        <end position="12"/>
    </location>
</feature>
<dbReference type="STRING" id="56484.A0A1Y2F2M2"/>
<dbReference type="Pfam" id="PF07767">
    <property type="entry name" value="Nop53"/>
    <property type="match status" value="1"/>
</dbReference>
<evidence type="ECO:0000256" key="4">
    <source>
        <dbReference type="ARBA" id="ARBA00023242"/>
    </source>
</evidence>
<gene>
    <name evidence="7" type="ORF">BCR37DRAFT_394631</name>
</gene>
<dbReference type="GeneID" id="63788097"/>
<evidence type="ECO:0000256" key="5">
    <source>
        <dbReference type="PIRNR" id="PIRNR017302"/>
    </source>
</evidence>
<comment type="caution">
    <text evidence="7">The sequence shown here is derived from an EMBL/GenBank/DDBJ whole genome shotgun (WGS) entry which is preliminary data.</text>
</comment>
<dbReference type="Proteomes" id="UP000193685">
    <property type="component" value="Unassembled WGS sequence"/>
</dbReference>
<dbReference type="PANTHER" id="PTHR14211">
    <property type="entry name" value="GLIOMA SUPPRESSOR CANDIDATE REGION GENE 2"/>
    <property type="match status" value="1"/>
</dbReference>
<evidence type="ECO:0000256" key="3">
    <source>
        <dbReference type="ARBA" id="ARBA00022517"/>
    </source>
</evidence>
<evidence type="ECO:0000313" key="8">
    <source>
        <dbReference type="Proteomes" id="UP000193685"/>
    </source>
</evidence>
<protein>
    <recommendedName>
        <fullName evidence="2 5">Ribosome biogenesis protein NOP53</fullName>
    </recommendedName>
</protein>
<feature type="region of interest" description="Disordered" evidence="6">
    <location>
        <begin position="1"/>
        <end position="40"/>
    </location>
</feature>
<evidence type="ECO:0000256" key="6">
    <source>
        <dbReference type="SAM" id="MobiDB-lite"/>
    </source>
</evidence>
<feature type="compositionally biased region" description="Acidic residues" evidence="6">
    <location>
        <begin position="268"/>
        <end position="278"/>
    </location>
</feature>
<evidence type="ECO:0000256" key="1">
    <source>
        <dbReference type="ARBA" id="ARBA00008838"/>
    </source>
</evidence>
<dbReference type="PIRSF" id="PIRSF017302">
    <property type="entry name" value="Gltscr2"/>
    <property type="match status" value="1"/>
</dbReference>
<dbReference type="GO" id="GO:0005654">
    <property type="term" value="C:nucleoplasm"/>
    <property type="evidence" value="ECO:0007669"/>
    <property type="project" value="UniProtKB-SubCell"/>
</dbReference>
<dbReference type="EMBL" id="MCFI01000018">
    <property type="protein sequence ID" value="ORY78121.1"/>
    <property type="molecule type" value="Genomic_DNA"/>
</dbReference>
<dbReference type="RefSeq" id="XP_040723232.1">
    <property type="nucleotide sequence ID" value="XM_040871498.1"/>
</dbReference>
<keyword evidence="4 5" id="KW-0539">Nucleus</keyword>
<keyword evidence="3 5" id="KW-0690">Ribosome biogenesis</keyword>
<dbReference type="GO" id="GO:0000027">
    <property type="term" value="P:ribosomal large subunit assembly"/>
    <property type="evidence" value="ECO:0007669"/>
    <property type="project" value="UniProtKB-UniRule"/>
</dbReference>
<dbReference type="OrthoDB" id="5072at2759"/>
<keyword evidence="8" id="KW-1185">Reference proteome</keyword>
<name>A0A1Y2F2M2_PROLT</name>
<organism evidence="7 8">
    <name type="scientific">Protomyces lactucae-debilis</name>
    <dbReference type="NCBI Taxonomy" id="2754530"/>
    <lineage>
        <taxon>Eukaryota</taxon>
        <taxon>Fungi</taxon>
        <taxon>Dikarya</taxon>
        <taxon>Ascomycota</taxon>
        <taxon>Taphrinomycotina</taxon>
        <taxon>Taphrinomycetes</taxon>
        <taxon>Taphrinales</taxon>
        <taxon>Protomycetaceae</taxon>
        <taxon>Protomyces</taxon>
    </lineage>
</organism>
<dbReference type="OMA" id="TEKWTHK"/>
<dbReference type="GO" id="GO:0008097">
    <property type="term" value="F:5S rRNA binding"/>
    <property type="evidence" value="ECO:0007669"/>
    <property type="project" value="TreeGrafter"/>
</dbReference>
<feature type="compositionally biased region" description="Basic residues" evidence="6">
    <location>
        <begin position="28"/>
        <end position="38"/>
    </location>
</feature>
<proteinExistence type="inferred from homology"/>
<dbReference type="InterPro" id="IPR011687">
    <property type="entry name" value="Nop53/GLTSCR2"/>
</dbReference>
<dbReference type="AlphaFoldDB" id="A0A1Y2F2M2"/>
<dbReference type="GO" id="GO:0005730">
    <property type="term" value="C:nucleolus"/>
    <property type="evidence" value="ECO:0007669"/>
    <property type="project" value="UniProtKB-SubCell"/>
</dbReference>
<reference evidence="7 8" key="1">
    <citation type="submission" date="2016-07" db="EMBL/GenBank/DDBJ databases">
        <title>Pervasive Adenine N6-methylation of Active Genes in Fungi.</title>
        <authorList>
            <consortium name="DOE Joint Genome Institute"/>
            <person name="Mondo S.J."/>
            <person name="Dannebaum R.O."/>
            <person name="Kuo R.C."/>
            <person name="Labutti K."/>
            <person name="Haridas S."/>
            <person name="Kuo A."/>
            <person name="Salamov A."/>
            <person name="Ahrendt S.R."/>
            <person name="Lipzen A."/>
            <person name="Sullivan W."/>
            <person name="Andreopoulos W.B."/>
            <person name="Clum A."/>
            <person name="Lindquist E."/>
            <person name="Daum C."/>
            <person name="Ramamoorthy G.K."/>
            <person name="Gryganskyi A."/>
            <person name="Culley D."/>
            <person name="Magnuson J.K."/>
            <person name="James T.Y."/>
            <person name="O'Malley M.A."/>
            <person name="Stajich J.E."/>
            <person name="Spatafora J.W."/>
            <person name="Visel A."/>
            <person name="Grigoriev I.V."/>
        </authorList>
    </citation>
    <scope>NUCLEOTIDE SEQUENCE [LARGE SCALE GENOMIC DNA]</scope>
    <source>
        <strain evidence="7 8">12-1054</strain>
    </source>
</reference>
<comment type="subcellular location">
    <subcellularLocation>
        <location evidence="5">Nucleus</location>
        <location evidence="5">Nucleolus</location>
    </subcellularLocation>
    <subcellularLocation>
        <location evidence="5">Nucleus</location>
        <location evidence="5">Nucleoplasm</location>
    </subcellularLocation>
</comment>
<comment type="function">
    <text evidence="5">May play a role in ribosome biogenesis.</text>
</comment>
<evidence type="ECO:0000313" key="7">
    <source>
        <dbReference type="EMBL" id="ORY78121.1"/>
    </source>
</evidence>